<feature type="transmembrane region" description="Helical" evidence="5">
    <location>
        <begin position="17"/>
        <end position="44"/>
    </location>
</feature>
<keyword evidence="3 5" id="KW-1133">Transmembrane helix</keyword>
<keyword evidence="6" id="KW-1185">Reference proteome</keyword>
<evidence type="ECO:0000256" key="3">
    <source>
        <dbReference type="ARBA" id="ARBA00022989"/>
    </source>
</evidence>
<comment type="subcellular location">
    <subcellularLocation>
        <location evidence="1">Membrane</location>
    </subcellularLocation>
</comment>
<dbReference type="InterPro" id="IPR005828">
    <property type="entry name" value="MFS_sugar_transport-like"/>
</dbReference>
<dbReference type="Gene3D" id="1.20.1250.20">
    <property type="entry name" value="MFS general substrate transporter like domains"/>
    <property type="match status" value="1"/>
</dbReference>
<organism evidence="6 7">
    <name type="scientific">Acrobeloides nanus</name>
    <dbReference type="NCBI Taxonomy" id="290746"/>
    <lineage>
        <taxon>Eukaryota</taxon>
        <taxon>Metazoa</taxon>
        <taxon>Ecdysozoa</taxon>
        <taxon>Nematoda</taxon>
        <taxon>Chromadorea</taxon>
        <taxon>Rhabditida</taxon>
        <taxon>Tylenchina</taxon>
        <taxon>Cephalobomorpha</taxon>
        <taxon>Cephaloboidea</taxon>
        <taxon>Cephalobidae</taxon>
        <taxon>Acrobeloides</taxon>
    </lineage>
</organism>
<dbReference type="GO" id="GO:0015149">
    <property type="term" value="F:hexose transmembrane transporter activity"/>
    <property type="evidence" value="ECO:0007669"/>
    <property type="project" value="TreeGrafter"/>
</dbReference>
<dbReference type="Proteomes" id="UP000887540">
    <property type="component" value="Unplaced"/>
</dbReference>
<sequence>MVTYIAFDRLAHYQGGWYKYGCAASLIAYGITYGAALGPIACFISTELTPQKFRSLIQATVLAINTVVGLVLTFAVLPLYNLIDIWVFIPLFVIPAIGCIVYIGYVLPETKGKEIYQIVEELKKTKQLDIKKISDENSNENEEKSSTDKNDLIVVQL</sequence>
<keyword evidence="2 5" id="KW-0812">Transmembrane</keyword>
<evidence type="ECO:0000313" key="7">
    <source>
        <dbReference type="WBParaSite" id="ACRNAN_scaffold6592.g16095.t1"/>
    </source>
</evidence>
<evidence type="ECO:0000313" key="6">
    <source>
        <dbReference type="Proteomes" id="UP000887540"/>
    </source>
</evidence>
<dbReference type="PANTHER" id="PTHR23503:SF108">
    <property type="entry name" value="MAJOR FACILITATOR SUPERFAMILY (MFS) PROFILE DOMAIN-CONTAINING PROTEIN"/>
    <property type="match status" value="1"/>
</dbReference>
<reference evidence="7" key="1">
    <citation type="submission" date="2022-11" db="UniProtKB">
        <authorList>
            <consortium name="WormBaseParasite"/>
        </authorList>
    </citation>
    <scope>IDENTIFICATION</scope>
</reference>
<dbReference type="GO" id="GO:0016020">
    <property type="term" value="C:membrane"/>
    <property type="evidence" value="ECO:0007669"/>
    <property type="project" value="UniProtKB-SubCell"/>
</dbReference>
<evidence type="ECO:0000256" key="2">
    <source>
        <dbReference type="ARBA" id="ARBA00022692"/>
    </source>
</evidence>
<dbReference type="AlphaFoldDB" id="A0A914EA22"/>
<protein>
    <submittedName>
        <fullName evidence="7">Major facilitator superfamily (MFS) profile domain-containing protein</fullName>
    </submittedName>
</protein>
<evidence type="ECO:0000256" key="1">
    <source>
        <dbReference type="ARBA" id="ARBA00004370"/>
    </source>
</evidence>
<name>A0A914EA22_9BILA</name>
<dbReference type="Pfam" id="PF00083">
    <property type="entry name" value="Sugar_tr"/>
    <property type="match status" value="1"/>
</dbReference>
<dbReference type="InterPro" id="IPR036259">
    <property type="entry name" value="MFS_trans_sf"/>
</dbReference>
<keyword evidence="4 5" id="KW-0472">Membrane</keyword>
<dbReference type="SUPFAM" id="SSF103473">
    <property type="entry name" value="MFS general substrate transporter"/>
    <property type="match status" value="1"/>
</dbReference>
<feature type="transmembrane region" description="Helical" evidence="5">
    <location>
        <begin position="56"/>
        <end position="79"/>
    </location>
</feature>
<evidence type="ECO:0000256" key="4">
    <source>
        <dbReference type="ARBA" id="ARBA00023136"/>
    </source>
</evidence>
<feature type="transmembrane region" description="Helical" evidence="5">
    <location>
        <begin position="85"/>
        <end position="107"/>
    </location>
</feature>
<proteinExistence type="predicted"/>
<dbReference type="WBParaSite" id="ACRNAN_scaffold6592.g16095.t1">
    <property type="protein sequence ID" value="ACRNAN_scaffold6592.g16095.t1"/>
    <property type="gene ID" value="ACRNAN_scaffold6592.g16095"/>
</dbReference>
<evidence type="ECO:0000256" key="5">
    <source>
        <dbReference type="SAM" id="Phobius"/>
    </source>
</evidence>
<dbReference type="PANTHER" id="PTHR23503">
    <property type="entry name" value="SOLUTE CARRIER FAMILY 2"/>
    <property type="match status" value="1"/>
</dbReference>
<dbReference type="InterPro" id="IPR045263">
    <property type="entry name" value="GLUT"/>
</dbReference>
<accession>A0A914EA22</accession>